<dbReference type="Proteomes" id="UP000824219">
    <property type="component" value="Linkage Group LG13"/>
</dbReference>
<protein>
    <submittedName>
        <fullName evidence="1">Uncharacterized protein</fullName>
    </submittedName>
</protein>
<dbReference type="AlphaFoldDB" id="A0A9D3SML0"/>
<reference evidence="1 2" key="1">
    <citation type="submission" date="2021-06" db="EMBL/GenBank/DDBJ databases">
        <title>Chromosome-level genome assembly of the red-tail catfish (Hemibagrus wyckioides).</title>
        <authorList>
            <person name="Shao F."/>
        </authorList>
    </citation>
    <scope>NUCLEOTIDE SEQUENCE [LARGE SCALE GENOMIC DNA]</scope>
    <source>
        <strain evidence="1">EC202008001</strain>
        <tissue evidence="1">Blood</tissue>
    </source>
</reference>
<proteinExistence type="predicted"/>
<comment type="caution">
    <text evidence="1">The sequence shown here is derived from an EMBL/GenBank/DDBJ whole genome shotgun (WGS) entry which is preliminary data.</text>
</comment>
<name>A0A9D3SML0_9TELE</name>
<evidence type="ECO:0000313" key="1">
    <source>
        <dbReference type="EMBL" id="KAG7324918.1"/>
    </source>
</evidence>
<accession>A0A9D3SML0</accession>
<keyword evidence="2" id="KW-1185">Reference proteome</keyword>
<gene>
    <name evidence="1" type="ORF">KOW79_011234</name>
</gene>
<sequence length="73" mass="7517">MNLPKGVVDGQVNKVIDQAAGVAKQKIGTMIGGDQKKEKKEAGVGDMISGAIGKAAADQAANQAMDFGKKLFK</sequence>
<organism evidence="1 2">
    <name type="scientific">Hemibagrus wyckioides</name>
    <dbReference type="NCBI Taxonomy" id="337641"/>
    <lineage>
        <taxon>Eukaryota</taxon>
        <taxon>Metazoa</taxon>
        <taxon>Chordata</taxon>
        <taxon>Craniata</taxon>
        <taxon>Vertebrata</taxon>
        <taxon>Euteleostomi</taxon>
        <taxon>Actinopterygii</taxon>
        <taxon>Neopterygii</taxon>
        <taxon>Teleostei</taxon>
        <taxon>Ostariophysi</taxon>
        <taxon>Siluriformes</taxon>
        <taxon>Bagridae</taxon>
        <taxon>Hemibagrus</taxon>
    </lineage>
</organism>
<evidence type="ECO:0000313" key="2">
    <source>
        <dbReference type="Proteomes" id="UP000824219"/>
    </source>
</evidence>
<dbReference type="OrthoDB" id="10557579at2759"/>
<dbReference type="EMBL" id="JAHKSW010000013">
    <property type="protein sequence ID" value="KAG7324918.1"/>
    <property type="molecule type" value="Genomic_DNA"/>
</dbReference>